<keyword evidence="5" id="KW-0862">Zinc</keyword>
<dbReference type="InterPro" id="IPR019786">
    <property type="entry name" value="Zinc_finger_PHD-type_CS"/>
</dbReference>
<evidence type="ECO:0000313" key="14">
    <source>
        <dbReference type="RefSeq" id="XP_020552603.1"/>
    </source>
</evidence>
<feature type="compositionally biased region" description="Low complexity" evidence="8">
    <location>
        <begin position="2272"/>
        <end position="2283"/>
    </location>
</feature>
<feature type="compositionally biased region" description="Polar residues" evidence="8">
    <location>
        <begin position="51"/>
        <end position="65"/>
    </location>
</feature>
<dbReference type="Pfam" id="PF00628">
    <property type="entry name" value="PHD"/>
    <property type="match status" value="1"/>
</dbReference>
<dbReference type="SMART" id="SM00298">
    <property type="entry name" value="CHROMO"/>
    <property type="match status" value="2"/>
</dbReference>
<evidence type="ECO:0000256" key="5">
    <source>
        <dbReference type="ARBA" id="ARBA00022833"/>
    </source>
</evidence>
<keyword evidence="12" id="KW-1185">Reference proteome</keyword>
<dbReference type="PROSITE" id="PS50013">
    <property type="entry name" value="CHROMO_2"/>
    <property type="match status" value="2"/>
</dbReference>
<reference evidence="13 14" key="2">
    <citation type="submission" date="2025-04" db="UniProtKB">
        <authorList>
            <consortium name="RefSeq"/>
        </authorList>
    </citation>
    <scope>IDENTIFICATION</scope>
</reference>
<dbReference type="PROSITE" id="PS01359">
    <property type="entry name" value="ZF_PHD_1"/>
    <property type="match status" value="1"/>
</dbReference>
<protein>
    <submittedName>
        <fullName evidence="13 14">Helicase protein MOM1</fullName>
    </submittedName>
</protein>
<dbReference type="InterPro" id="IPR027417">
    <property type="entry name" value="P-loop_NTPase"/>
</dbReference>
<dbReference type="InterPro" id="IPR019787">
    <property type="entry name" value="Znf_PHD-finger"/>
</dbReference>
<keyword evidence="3 6" id="KW-0863">Zinc-finger</keyword>
<feature type="region of interest" description="Disordered" evidence="8">
    <location>
        <begin position="1"/>
        <end position="159"/>
    </location>
</feature>
<dbReference type="InterPro" id="IPR016197">
    <property type="entry name" value="Chromo-like_dom_sf"/>
</dbReference>
<dbReference type="OrthoDB" id="898917at2759"/>
<evidence type="ECO:0000259" key="11">
    <source>
        <dbReference type="PROSITE" id="PS51194"/>
    </source>
</evidence>
<sequence length="2389" mass="264430">MVSDTRSSRKVKEAKEADSNSSKKNINVRKDSPMRRSGEANVSGVRRSARETSSSRQMTPSPQSMRKSKRLDKGMPPLTPPVKRKSERLEKYSTPSSLRRSDRSKKNLSSSSSGSKQSAKELSLPESKRKKEKNLIQVTLESEKAELDPEAVGKKRKKMSARTFKALFKRQRIEEIMPDGDGELEEQDTLYQLRCHNSRGSGSESTGNGIDVSHECSGQVSGKLRDESIDKASGGTLLKSTSGLKGSHADKKSDVNVDSSLRDNVSDEPCQKNSRSSSGVRGTPLYSERSPTNCSSTKIVDAPESESSTCLGRSRDGSGSLESSENYLHPKVAEGTLSPLAKCANCNLVGTCVLCSKHRRVGYDSPEQELCSCSSMVDSELGSFFICKDRNDDGAAVTSESAERSDCRHLLVEKCGYSQMDGRGNVCARCNKDGELLCCEGKGCKRCYHLFCLEPPLADALPGVWHCPQCVKKKLLFGAHSVSDGVESIWDVREVEVSNGVRQRQYLVKYHGLAHIHNHWVPEKQLLLENPRLVSSFRETHQIVRWRAEWTVPDRLLGKRPIQDQVYIASSAVISVCNFEWLVKWHGLSYDHATWELDNSSFLSSSFGQNLMKNYEIRRRKAKQEVNQGDKGSISKLSELPVSGSHVNDNVLKNVNKLRECLFKCQNAAVFDDQERVMTVTSFIESMNESARPFLIVTASGSLSQWEAEFAQLVPSVDVVVYNGNKDTRKGIRASEFYEEGGQVMLQVLLSSAEAVLEDLDILGSIRWEAIVIDECQQSWLSNDLEQIKMLSTNLRIVLVSCQIKDQTSEYLKILSLLESNGDFDKLRGSRFETNDNLCKLKDRLSRFIAYGSTSQVSKFLEYWVPVQISNYQLEQYCATLFSNSIPLRSCSRNHPVRALHDILLTVRKCCDHPYLLDPSVQERLFAEQRPAAELLDIGIEASGKLKLLDTMLTEIKTRGLRVLILFQLIIGSGGASTGDILDDFLRQRFGQHAYERIDAGVILSKKQAAVNRFNKKETGQFVFLLDNRACSSVIKLSSLDIVVIYDSGWNPANDLRALQKVSIDSKEEQIKVFRLYSSFTVEERALLLAKQNLHLDNNSENFSWATSNSLLSWGALHLFKKLDEYHADSNSTSALNFSSDHLLLNKVTKEFQAILSESCEDTDLKAVISEVKLGVGSYSSDIPLIGEAQVQLKDGEEPHVFWKNLLDGKNPQWKHLRGPCPRNRKRVHYLDGSPSKSEIEKVDVKKRKKLVNENLDPTLIKETQVAVSKGGPSTMGTSNQSQINPTCMSGGRSVGAEVSAGSSDGRIVSSNDQKSLQAFLQGEMTRLCQILKFSENVTCAVRKLLEYVIKNHHVNSESPPIVQAFQISLCWIAASIAKEKVDKKDTLMLAKQLLNYQCTEEQVNSVYLKMRSLKRMYLQCPENTIRSGRDGLLAEEDISKGSSKFADEGSQFSLKMENGEDSDIREDAERRILLQHEPALKDKAAASEIDSKINKIQRKCDKRMKKLVQKHQEGIQEFHRIWEEKREKLETDHKLESAFIRSIHGQGSVRMEKLKLLDNTFAKKMEEHHLLKYEELKVREAEQLAAINEERHKAAHWLAKAKACSSEPSAVNGPPLCSQSEDDVGGHQPSTLAKTTGTGNVRPMFGQHVEDRNPSERFCPEENNVVPSITSTSTPAEALGCRNPVGNLVSVNSQNKVGLMSLERSSMPMVDHLDQPTNSNDVGETGLPDLPAPVEYVSGEIQSVDLSGDCQLEVPKTVPSEVVEHVHPVELSNASKNEPDKGRKNALAVTDDSVGQKDGPDGAVSKGLPNSGELLVHSEQTVVVPDCNYLLPQQVEEDKMDQSLVSAEMQDLDAPGGENESTLQIEVETSEHVDTVTPLPSNLEAPVTDDILTTIRSNDEAPVTENRESLHSVSVVSHSCNQSPATEDNDQGIPSSETVGPGIEMLSHNSISQSGENLEIHGNHLDLRPVTSVARGQSVEVSATPQNDVAIAQAVVTTAEQLNQGVLPLGIDSVRFHLSRYHLPHPSHQPTSWNSTPCLLTDPLQNELERMRKETELLEKNHEDTMSQLKSDCEKEIQEMISQIRKNYEVKLQESEAAFRLKRNELDKNQTKVLMNKILAEAFRSKCLDVRPPGLPGAPSSFMQHLHQVSLPPSLRSSSVAPACQPPPGQQITTPAVQTMQQLPPAVQTMPRPCSVRSSQVIGQIVASPPVQVVQNAAALFSGTSSRPPVISAITPARNPRLGGEIRSRAPHLQPFRPSVATSLPVSPSVSQLQPELMLPSQPEQPPPPPRPLPPAPRLPLTNLVSQNGSTPHGGLPTPPNPSPSTVRMVMDMDHQPPVPRIRTSSPLPEICSTFRSLELSDLEILGDVQGNQTSAVATDVVCLSDDD</sequence>
<dbReference type="Gene3D" id="6.10.250.1310">
    <property type="match status" value="1"/>
</dbReference>
<dbReference type="Gene3D" id="3.40.50.300">
    <property type="entry name" value="P-loop containing nucleotide triphosphate hydrolases"/>
    <property type="match status" value="1"/>
</dbReference>
<keyword evidence="13 14" id="KW-0067">ATP-binding</keyword>
<feature type="compositionally biased region" description="Basic and acidic residues" evidence="8">
    <location>
        <begin position="141"/>
        <end position="153"/>
    </location>
</feature>
<evidence type="ECO:0000256" key="3">
    <source>
        <dbReference type="ARBA" id="ARBA00022771"/>
    </source>
</evidence>
<dbReference type="SUPFAM" id="SSF54160">
    <property type="entry name" value="Chromo domain-like"/>
    <property type="match status" value="2"/>
</dbReference>
<feature type="compositionally biased region" description="Polar residues" evidence="8">
    <location>
        <begin position="289"/>
        <end position="298"/>
    </location>
</feature>
<feature type="compositionally biased region" description="Basic and acidic residues" evidence="8">
    <location>
        <begin position="247"/>
        <end position="265"/>
    </location>
</feature>
<name>A0A8M8V0I7_SESIN</name>
<dbReference type="InterPro" id="IPR001650">
    <property type="entry name" value="Helicase_C-like"/>
</dbReference>
<evidence type="ECO:0000313" key="12">
    <source>
        <dbReference type="Proteomes" id="UP000504604"/>
    </source>
</evidence>
<dbReference type="InterPro" id="IPR038718">
    <property type="entry name" value="SNF2-like_sf"/>
</dbReference>
<feature type="compositionally biased region" description="Basic and acidic residues" evidence="8">
    <location>
        <begin position="28"/>
        <end position="38"/>
    </location>
</feature>
<dbReference type="Pfam" id="PF25029">
    <property type="entry name" value="MOM1"/>
    <property type="match status" value="1"/>
</dbReference>
<keyword evidence="4" id="KW-0378">Hydrolase</keyword>
<proteinExistence type="predicted"/>
<dbReference type="CDD" id="cd18793">
    <property type="entry name" value="SF2_C_SNF"/>
    <property type="match status" value="1"/>
</dbReference>
<evidence type="ECO:0000256" key="6">
    <source>
        <dbReference type="PROSITE-ProRule" id="PRU00146"/>
    </source>
</evidence>
<feature type="compositionally biased region" description="Polar residues" evidence="8">
    <location>
        <begin position="2261"/>
        <end position="2271"/>
    </location>
</feature>
<evidence type="ECO:0000256" key="2">
    <source>
        <dbReference type="ARBA" id="ARBA00022737"/>
    </source>
</evidence>
<dbReference type="GeneID" id="105170873"/>
<dbReference type="GO" id="GO:0004386">
    <property type="term" value="F:helicase activity"/>
    <property type="evidence" value="ECO:0007669"/>
    <property type="project" value="UniProtKB-KW"/>
</dbReference>
<feature type="compositionally biased region" description="Polar residues" evidence="8">
    <location>
        <begin position="1629"/>
        <end position="1640"/>
    </location>
</feature>
<dbReference type="InterPro" id="IPR001965">
    <property type="entry name" value="Znf_PHD"/>
</dbReference>
<reference evidence="13 14" key="1">
    <citation type="journal article" date="2012" name="BMC Genomics">
        <title>Development and validation of genic-SSR markers in sesame by RNA-seq.</title>
        <authorList>
            <person name="Zhang H."/>
            <person name="Wei L."/>
            <person name="Miao H."/>
            <person name="Zhang T."/>
            <person name="Wang C."/>
        </authorList>
    </citation>
    <scope>NUCLEOTIDE SEQUENCE</scope>
</reference>
<feature type="compositionally biased region" description="Pro residues" evidence="8">
    <location>
        <begin position="2284"/>
        <end position="2299"/>
    </location>
</feature>
<evidence type="ECO:0000259" key="9">
    <source>
        <dbReference type="PROSITE" id="PS50013"/>
    </source>
</evidence>
<feature type="region of interest" description="Disordered" evidence="8">
    <location>
        <begin position="1618"/>
        <end position="1644"/>
    </location>
</feature>
<gene>
    <name evidence="13 14" type="primary">LOC105170873</name>
</gene>
<dbReference type="InterPro" id="IPR000953">
    <property type="entry name" value="Chromo/chromo_shadow_dom"/>
</dbReference>
<feature type="domain" description="Chromo" evidence="9">
    <location>
        <begin position="484"/>
        <end position="549"/>
    </location>
</feature>
<keyword evidence="13 14" id="KW-0347">Helicase</keyword>
<evidence type="ECO:0000256" key="7">
    <source>
        <dbReference type="SAM" id="Coils"/>
    </source>
</evidence>
<dbReference type="RefSeq" id="XP_020552602.1">
    <property type="nucleotide sequence ID" value="XM_020696943.1"/>
</dbReference>
<keyword evidence="1" id="KW-0479">Metal-binding</keyword>
<dbReference type="PROSITE" id="PS51194">
    <property type="entry name" value="HELICASE_CTER"/>
    <property type="match status" value="1"/>
</dbReference>
<evidence type="ECO:0000259" key="10">
    <source>
        <dbReference type="PROSITE" id="PS50016"/>
    </source>
</evidence>
<dbReference type="InterPro" id="IPR000330">
    <property type="entry name" value="SNF2_N"/>
</dbReference>
<feature type="compositionally biased region" description="Polar residues" evidence="8">
    <location>
        <begin position="198"/>
        <end position="208"/>
    </location>
</feature>
<dbReference type="GO" id="GO:0005524">
    <property type="term" value="F:ATP binding"/>
    <property type="evidence" value="ECO:0007669"/>
    <property type="project" value="InterPro"/>
</dbReference>
<dbReference type="Proteomes" id="UP000504604">
    <property type="component" value="Linkage group LG9"/>
</dbReference>
<dbReference type="PROSITE" id="PS50016">
    <property type="entry name" value="ZF_PHD_2"/>
    <property type="match status" value="1"/>
</dbReference>
<keyword evidence="7" id="KW-0175">Coiled coil</keyword>
<feature type="compositionally biased region" description="Low complexity" evidence="8">
    <location>
        <begin position="107"/>
        <end position="122"/>
    </location>
</feature>
<evidence type="ECO:0000313" key="13">
    <source>
        <dbReference type="RefSeq" id="XP_020552602.1"/>
    </source>
</evidence>
<dbReference type="Gene3D" id="3.30.40.10">
    <property type="entry name" value="Zinc/RING finger domain, C3HC4 (zinc finger)"/>
    <property type="match status" value="1"/>
</dbReference>
<evidence type="ECO:0000256" key="1">
    <source>
        <dbReference type="ARBA" id="ARBA00022723"/>
    </source>
</evidence>
<dbReference type="InterPro" id="IPR049730">
    <property type="entry name" value="SNF2/RAD54-like_C"/>
</dbReference>
<dbReference type="GO" id="GO:0031507">
    <property type="term" value="P:heterochromatin formation"/>
    <property type="evidence" value="ECO:0007669"/>
    <property type="project" value="InterPro"/>
</dbReference>
<feature type="region of interest" description="Disordered" evidence="8">
    <location>
        <begin position="2258"/>
        <end position="2324"/>
    </location>
</feature>
<feature type="domain" description="PHD-type" evidence="10">
    <location>
        <begin position="424"/>
        <end position="473"/>
    </location>
</feature>
<dbReference type="GO" id="GO:0016787">
    <property type="term" value="F:hydrolase activity"/>
    <property type="evidence" value="ECO:0007669"/>
    <property type="project" value="UniProtKB-KW"/>
</dbReference>
<evidence type="ECO:0000256" key="8">
    <source>
        <dbReference type="SAM" id="MobiDB-lite"/>
    </source>
</evidence>
<feature type="domain" description="Chromo" evidence="9">
    <location>
        <begin position="551"/>
        <end position="627"/>
    </location>
</feature>
<feature type="compositionally biased region" description="Basic and acidic residues" evidence="8">
    <location>
        <begin position="1"/>
        <end position="18"/>
    </location>
</feature>
<dbReference type="InterPro" id="IPR056882">
    <property type="entry name" value="MOM1_dom"/>
</dbReference>
<feature type="region of interest" description="Disordered" evidence="8">
    <location>
        <begin position="195"/>
        <end position="324"/>
    </location>
</feature>
<dbReference type="KEGG" id="sind:105170873"/>
<accession>A0A8M8V0I7</accession>
<dbReference type="PANTHER" id="PTHR35116">
    <property type="entry name" value="HELICASE PROTEIN MOM1"/>
    <property type="match status" value="1"/>
</dbReference>
<evidence type="ECO:0000256" key="4">
    <source>
        <dbReference type="ARBA" id="ARBA00022801"/>
    </source>
</evidence>
<dbReference type="SUPFAM" id="SSF52540">
    <property type="entry name" value="P-loop containing nucleoside triphosphate hydrolases"/>
    <property type="match status" value="2"/>
</dbReference>
<dbReference type="PANTHER" id="PTHR35116:SF2">
    <property type="entry name" value="ATP-DEPENDENT HELICASE FAMILY PROTEIN-RELATED"/>
    <property type="match status" value="1"/>
</dbReference>
<dbReference type="Pfam" id="PF00176">
    <property type="entry name" value="SNF2-rel_dom"/>
    <property type="match status" value="1"/>
</dbReference>
<feature type="coiled-coil region" evidence="7">
    <location>
        <begin position="2042"/>
        <end position="2106"/>
    </location>
</feature>
<feature type="domain" description="Helicase C-terminal" evidence="11">
    <location>
        <begin position="948"/>
        <end position="1111"/>
    </location>
</feature>
<dbReference type="RefSeq" id="XP_020552603.1">
    <property type="nucleotide sequence ID" value="XM_020696944.1"/>
</dbReference>
<feature type="compositionally biased region" description="Polar residues" evidence="8">
    <location>
        <begin position="271"/>
        <end position="280"/>
    </location>
</feature>
<dbReference type="Gene3D" id="2.40.50.40">
    <property type="match status" value="2"/>
</dbReference>
<feature type="region of interest" description="Disordered" evidence="8">
    <location>
        <begin position="1769"/>
        <end position="1811"/>
    </location>
</feature>
<dbReference type="SMART" id="SM00249">
    <property type="entry name" value="PHD"/>
    <property type="match status" value="1"/>
</dbReference>
<organism evidence="12 14">
    <name type="scientific">Sesamum indicum</name>
    <name type="common">Oriental sesame</name>
    <name type="synonym">Sesamum orientale</name>
    <dbReference type="NCBI Taxonomy" id="4182"/>
    <lineage>
        <taxon>Eukaryota</taxon>
        <taxon>Viridiplantae</taxon>
        <taxon>Streptophyta</taxon>
        <taxon>Embryophyta</taxon>
        <taxon>Tracheophyta</taxon>
        <taxon>Spermatophyta</taxon>
        <taxon>Magnoliopsida</taxon>
        <taxon>eudicotyledons</taxon>
        <taxon>Gunneridae</taxon>
        <taxon>Pentapetalae</taxon>
        <taxon>asterids</taxon>
        <taxon>lamiids</taxon>
        <taxon>Lamiales</taxon>
        <taxon>Pedaliaceae</taxon>
        <taxon>Sesamum</taxon>
    </lineage>
</organism>
<dbReference type="InterPro" id="IPR039322">
    <property type="entry name" value="MOM1"/>
</dbReference>
<keyword evidence="13 14" id="KW-0547">Nucleotide-binding</keyword>
<dbReference type="Gene3D" id="3.40.50.10810">
    <property type="entry name" value="Tandem AAA-ATPase domain"/>
    <property type="match status" value="1"/>
</dbReference>
<dbReference type="InterPro" id="IPR013083">
    <property type="entry name" value="Znf_RING/FYVE/PHD"/>
</dbReference>
<keyword evidence="2" id="KW-0677">Repeat</keyword>
<dbReference type="GO" id="GO:0008270">
    <property type="term" value="F:zinc ion binding"/>
    <property type="evidence" value="ECO:0007669"/>
    <property type="project" value="UniProtKB-KW"/>
</dbReference>